<name>A0A557RKM2_9GAMM</name>
<dbReference type="GO" id="GO:0016628">
    <property type="term" value="F:oxidoreductase activity, acting on the CH-CH group of donors, NAD or NADP as acceptor"/>
    <property type="evidence" value="ECO:0007669"/>
    <property type="project" value="InterPro"/>
</dbReference>
<sequence>MSMDLPNAPRVAVIGLGYVGLPLAAAFAEAYPVTGFDIDPRRIRELEAGRDRTEELSTEEMATAAAHGIRYTSDPEDLRDCNVFVVTVPTPIDDHRRPDLRPLLRASETVGQAIQPGAVVIYESTVYPGATEEDCIPVVERVSGLTYGKDFYAGYSPERINPGDKAHRVTDIVKVTSGSSPEVADFVDALYARVITAGTHKAPSIAVAEAAKVIENTQRDVNIALVNELAMLFNRLDLDTQAVLEAAGTKWNFLPFRPGLVGGHCIGVDPYYLTHRAQAIGHHPEMILAGRRLNDGMGAHVAHEVVKGLIQRGVCIPEAHILVLGLAFKEDTPDLRNTRVIDIVRELQDYGATVAVHDPVVDAEEAREEFGLELVPVEALEGLAGASAEETARYDAAILTVAHRSFVAFGASGIRQWLKPEGYLYDVKYAFDAGQVDGRL</sequence>
<dbReference type="PIRSF" id="PIRSF500136">
    <property type="entry name" value="UDP_ManNAc_DH"/>
    <property type="match status" value="1"/>
</dbReference>
<gene>
    <name evidence="6" type="ORF">FPL11_06400</name>
</gene>
<reference evidence="6 7" key="1">
    <citation type="submission" date="2019-07" db="EMBL/GenBank/DDBJ databases">
        <title>Reclasification of Spiribacter aquaticus.</title>
        <authorList>
            <person name="Leon M.J."/>
            <person name="Sanchez-Porro C."/>
            <person name="Ventosa A."/>
        </authorList>
    </citation>
    <scope>NUCLEOTIDE SEQUENCE [LARGE SCALE GENOMIC DNA]</scope>
    <source>
        <strain evidence="6 7">SP30</strain>
    </source>
</reference>
<dbReference type="InterPro" id="IPR014026">
    <property type="entry name" value="UDP-Glc/GDP-Man_DH_dimer"/>
</dbReference>
<evidence type="ECO:0000256" key="3">
    <source>
        <dbReference type="ARBA" id="ARBA00023027"/>
    </source>
</evidence>
<dbReference type="InterPro" id="IPR001732">
    <property type="entry name" value="UDP-Glc/GDP-Man_DH_N"/>
</dbReference>
<dbReference type="RefSeq" id="WP_144347886.1">
    <property type="nucleotide sequence ID" value="NZ_VMKP01000002.1"/>
</dbReference>
<feature type="domain" description="UDP-glucose/GDP-mannose dehydrogenase C-terminal" evidence="5">
    <location>
        <begin position="322"/>
        <end position="433"/>
    </location>
</feature>
<dbReference type="PANTHER" id="PTHR43491:SF2">
    <property type="entry name" value="UDP-N-ACETYL-D-MANNOSAMINE DEHYDROGENASE"/>
    <property type="match status" value="1"/>
</dbReference>
<dbReference type="PIRSF" id="PIRSF000124">
    <property type="entry name" value="UDPglc_GDPman_dh"/>
    <property type="match status" value="1"/>
</dbReference>
<dbReference type="AlphaFoldDB" id="A0A557RKM2"/>
<dbReference type="GO" id="GO:0016616">
    <property type="term" value="F:oxidoreductase activity, acting on the CH-OH group of donors, NAD or NADP as acceptor"/>
    <property type="evidence" value="ECO:0007669"/>
    <property type="project" value="InterPro"/>
</dbReference>
<proteinExistence type="inferred from homology"/>
<dbReference type="EMBL" id="VMKP01000002">
    <property type="protein sequence ID" value="TVO65686.1"/>
    <property type="molecule type" value="Genomic_DNA"/>
</dbReference>
<dbReference type="SUPFAM" id="SSF48179">
    <property type="entry name" value="6-phosphogluconate dehydrogenase C-terminal domain-like"/>
    <property type="match status" value="1"/>
</dbReference>
<dbReference type="SUPFAM" id="SSF51735">
    <property type="entry name" value="NAD(P)-binding Rossmann-fold domains"/>
    <property type="match status" value="1"/>
</dbReference>
<dbReference type="Proteomes" id="UP000316688">
    <property type="component" value="Unassembled WGS sequence"/>
</dbReference>
<keyword evidence="7" id="KW-1185">Reference proteome</keyword>
<evidence type="ECO:0000256" key="1">
    <source>
        <dbReference type="ARBA" id="ARBA00006601"/>
    </source>
</evidence>
<evidence type="ECO:0000256" key="4">
    <source>
        <dbReference type="PIRNR" id="PIRNR000124"/>
    </source>
</evidence>
<evidence type="ECO:0000256" key="2">
    <source>
        <dbReference type="ARBA" id="ARBA00023002"/>
    </source>
</evidence>
<comment type="similarity">
    <text evidence="1 4">Belongs to the UDP-glucose/GDP-mannose dehydrogenase family.</text>
</comment>
<dbReference type="GO" id="GO:0051287">
    <property type="term" value="F:NAD binding"/>
    <property type="evidence" value="ECO:0007669"/>
    <property type="project" value="InterPro"/>
</dbReference>
<dbReference type="SMART" id="SM00984">
    <property type="entry name" value="UDPG_MGDP_dh_C"/>
    <property type="match status" value="1"/>
</dbReference>
<dbReference type="InterPro" id="IPR036291">
    <property type="entry name" value="NAD(P)-bd_dom_sf"/>
</dbReference>
<evidence type="ECO:0000313" key="7">
    <source>
        <dbReference type="Proteomes" id="UP000316688"/>
    </source>
</evidence>
<dbReference type="InterPro" id="IPR008927">
    <property type="entry name" value="6-PGluconate_DH-like_C_sf"/>
</dbReference>
<protein>
    <submittedName>
        <fullName evidence="6">Nucleotide sugar dehydrogenase</fullName>
    </submittedName>
</protein>
<dbReference type="Gene3D" id="3.40.50.720">
    <property type="entry name" value="NAD(P)-binding Rossmann-like Domain"/>
    <property type="match status" value="2"/>
</dbReference>
<keyword evidence="2" id="KW-0560">Oxidoreductase</keyword>
<dbReference type="GO" id="GO:0000271">
    <property type="term" value="P:polysaccharide biosynthetic process"/>
    <property type="evidence" value="ECO:0007669"/>
    <property type="project" value="InterPro"/>
</dbReference>
<dbReference type="Pfam" id="PF03720">
    <property type="entry name" value="UDPG_MGDP_dh_C"/>
    <property type="match status" value="1"/>
</dbReference>
<dbReference type="Pfam" id="PF03721">
    <property type="entry name" value="UDPG_MGDP_dh_N"/>
    <property type="match status" value="1"/>
</dbReference>
<dbReference type="InterPro" id="IPR036220">
    <property type="entry name" value="UDP-Glc/GDP-Man_DH_C_sf"/>
</dbReference>
<dbReference type="Pfam" id="PF00984">
    <property type="entry name" value="UDPG_MGDP_dh"/>
    <property type="match status" value="1"/>
</dbReference>
<dbReference type="SUPFAM" id="SSF52413">
    <property type="entry name" value="UDP-glucose/GDP-mannose dehydrogenase C-terminal domain"/>
    <property type="match status" value="1"/>
</dbReference>
<dbReference type="PANTHER" id="PTHR43491">
    <property type="entry name" value="UDP-N-ACETYL-D-MANNOSAMINE DEHYDROGENASE"/>
    <property type="match status" value="1"/>
</dbReference>
<dbReference type="InterPro" id="IPR014027">
    <property type="entry name" value="UDP-Glc/GDP-Man_DH_C"/>
</dbReference>
<organism evidence="6 7">
    <name type="scientific">Spiribacter aquaticus</name>
    <dbReference type="NCBI Taxonomy" id="1935996"/>
    <lineage>
        <taxon>Bacteria</taxon>
        <taxon>Pseudomonadati</taxon>
        <taxon>Pseudomonadota</taxon>
        <taxon>Gammaproteobacteria</taxon>
        <taxon>Chromatiales</taxon>
        <taxon>Ectothiorhodospiraceae</taxon>
        <taxon>Spiribacter</taxon>
    </lineage>
</organism>
<evidence type="ECO:0000313" key="6">
    <source>
        <dbReference type="EMBL" id="TVO65686.1"/>
    </source>
</evidence>
<dbReference type="NCBIfam" id="TIGR03026">
    <property type="entry name" value="NDP-sugDHase"/>
    <property type="match status" value="1"/>
</dbReference>
<evidence type="ECO:0000259" key="5">
    <source>
        <dbReference type="SMART" id="SM00984"/>
    </source>
</evidence>
<dbReference type="InterPro" id="IPR028359">
    <property type="entry name" value="UDP_ManNAc/GlcNAc_DH"/>
</dbReference>
<accession>A0A557RKM2</accession>
<dbReference type="InterPro" id="IPR017476">
    <property type="entry name" value="UDP-Glc/GDP-Man"/>
</dbReference>
<keyword evidence="3" id="KW-0520">NAD</keyword>
<comment type="caution">
    <text evidence="6">The sequence shown here is derived from an EMBL/GenBank/DDBJ whole genome shotgun (WGS) entry which is preliminary data.</text>
</comment>